<keyword evidence="4" id="KW-0732">Signal</keyword>
<proteinExistence type="predicted"/>
<sequence length="329" mass="35018">MNRARLFLTYGLIAASLVGTVEAQPRLLERLREAREARAERAEQADNSRAVSKTLRVGGLDRSYLLLDEHRGNGPAPLVIVLHGGGGSPETMIPRWEQQAQTAGLVVAAPKGIGRNDRMGTWNASGCCGEAVSKGVDDVGFVAAVIDDVSKQMQIDRRRIYVAGFSNGGMLTHRVAIALGDRIAAAAVVSGALFGNESTARTPVPMLVIHGEQDPVVGFNGGMSQTGFVAKGQTIPFEPVRYAVNFWRRANGCKDNPSVTQRPGVKMESSVSCHGNADIMFYDLPNGGHSWPGSSSGKGLGRSRSDSGASAAPIDATSTIWDFFEAHTR</sequence>
<name>A0A7Y6DK13_9PSED</name>
<dbReference type="Proteomes" id="UP000536720">
    <property type="component" value="Unassembled WGS sequence"/>
</dbReference>
<feature type="domain" description="Phospholipase/carboxylesterase/thioesterase" evidence="9">
    <location>
        <begin position="139"/>
        <end position="221"/>
    </location>
</feature>
<dbReference type="Pfam" id="PF02230">
    <property type="entry name" value="Abhydrolase_2"/>
    <property type="match status" value="1"/>
</dbReference>
<dbReference type="SUPFAM" id="SSF53474">
    <property type="entry name" value="alpha/beta-Hydrolases"/>
    <property type="match status" value="1"/>
</dbReference>
<dbReference type="PANTHER" id="PTHR38050">
    <property type="match status" value="1"/>
</dbReference>
<dbReference type="Gene3D" id="3.40.50.1820">
    <property type="entry name" value="alpha/beta hydrolase"/>
    <property type="match status" value="1"/>
</dbReference>
<evidence type="ECO:0000256" key="8">
    <source>
        <dbReference type="SAM" id="MobiDB-lite"/>
    </source>
</evidence>
<organism evidence="10 11">
    <name type="scientific">Pseudomonas corrugata</name>
    <dbReference type="NCBI Taxonomy" id="47879"/>
    <lineage>
        <taxon>Bacteria</taxon>
        <taxon>Pseudomonadati</taxon>
        <taxon>Pseudomonadota</taxon>
        <taxon>Gammaproteobacteria</taxon>
        <taxon>Pseudomonadales</taxon>
        <taxon>Pseudomonadaceae</taxon>
        <taxon>Pseudomonas</taxon>
    </lineage>
</organism>
<dbReference type="InterPro" id="IPR043595">
    <property type="entry name" value="FaeB/C/D"/>
</dbReference>
<dbReference type="AlphaFoldDB" id="A0A7Y6DK13"/>
<comment type="caution">
    <text evidence="10">The sequence shown here is derived from an EMBL/GenBank/DDBJ whole genome shotgun (WGS) entry which is preliminary data.</text>
</comment>
<evidence type="ECO:0000256" key="7">
    <source>
        <dbReference type="ARBA" id="ARBA00023326"/>
    </source>
</evidence>
<evidence type="ECO:0000256" key="6">
    <source>
        <dbReference type="ARBA" id="ARBA00023277"/>
    </source>
</evidence>
<accession>A0A7Y6DK13</accession>
<evidence type="ECO:0000313" key="10">
    <source>
        <dbReference type="EMBL" id="NUT89818.1"/>
    </source>
</evidence>
<feature type="region of interest" description="Disordered" evidence="8">
    <location>
        <begin position="292"/>
        <end position="311"/>
    </location>
</feature>
<dbReference type="InterPro" id="IPR029058">
    <property type="entry name" value="AB_hydrolase_fold"/>
</dbReference>
<evidence type="ECO:0000256" key="5">
    <source>
        <dbReference type="ARBA" id="ARBA00022801"/>
    </source>
</evidence>
<evidence type="ECO:0000256" key="4">
    <source>
        <dbReference type="ARBA" id="ARBA00022729"/>
    </source>
</evidence>
<keyword evidence="5 10" id="KW-0378">Hydrolase</keyword>
<keyword evidence="3" id="KW-0858">Xylan degradation</keyword>
<evidence type="ECO:0000259" key="9">
    <source>
        <dbReference type="Pfam" id="PF02230"/>
    </source>
</evidence>
<gene>
    <name evidence="10" type="ORF">HNO91_25625</name>
</gene>
<dbReference type="PANTHER" id="PTHR38050:SF2">
    <property type="entry name" value="FERULOYL ESTERASE C-RELATED"/>
    <property type="match status" value="1"/>
</dbReference>
<keyword evidence="7" id="KW-0624">Polysaccharide degradation</keyword>
<dbReference type="InterPro" id="IPR003140">
    <property type="entry name" value="PLipase/COase/thioEstase"/>
</dbReference>
<dbReference type="GO" id="GO:0005576">
    <property type="term" value="C:extracellular region"/>
    <property type="evidence" value="ECO:0007669"/>
    <property type="project" value="UniProtKB-SubCell"/>
</dbReference>
<dbReference type="RefSeq" id="WP_175364012.1">
    <property type="nucleotide sequence ID" value="NZ_JABFMR010000039.1"/>
</dbReference>
<evidence type="ECO:0000256" key="3">
    <source>
        <dbReference type="ARBA" id="ARBA00022651"/>
    </source>
</evidence>
<evidence type="ECO:0000313" key="11">
    <source>
        <dbReference type="Proteomes" id="UP000536720"/>
    </source>
</evidence>
<dbReference type="GO" id="GO:0045493">
    <property type="term" value="P:xylan catabolic process"/>
    <property type="evidence" value="ECO:0007669"/>
    <property type="project" value="UniProtKB-KW"/>
</dbReference>
<dbReference type="GO" id="GO:0030600">
    <property type="term" value="F:feruloyl esterase activity"/>
    <property type="evidence" value="ECO:0007669"/>
    <property type="project" value="InterPro"/>
</dbReference>
<comment type="subcellular location">
    <subcellularLocation>
        <location evidence="1">Secreted</location>
    </subcellularLocation>
</comment>
<keyword evidence="2" id="KW-0964">Secreted</keyword>
<dbReference type="EMBL" id="JABFMR010000039">
    <property type="protein sequence ID" value="NUT89818.1"/>
    <property type="molecule type" value="Genomic_DNA"/>
</dbReference>
<evidence type="ECO:0000256" key="1">
    <source>
        <dbReference type="ARBA" id="ARBA00004613"/>
    </source>
</evidence>
<protein>
    <submittedName>
        <fullName evidence="10">Alpha/beta hydrolase fold domain-containing protein</fullName>
    </submittedName>
</protein>
<reference evidence="10 11" key="1">
    <citation type="journal article" date="2020" name="Front. Plant Sci.">
        <title>Isolation of Rhizosphere Bacteria That Improve Quality and Water Stress Tolerance in Greenhouse Ornamentals.</title>
        <authorList>
            <person name="Nordstedt N.P."/>
            <person name="Jones M.L."/>
        </authorList>
    </citation>
    <scope>NUCLEOTIDE SEQUENCE [LARGE SCALE GENOMIC DNA]</scope>
    <source>
        <strain evidence="10 11">C7D2</strain>
    </source>
</reference>
<evidence type="ECO:0000256" key="2">
    <source>
        <dbReference type="ARBA" id="ARBA00022525"/>
    </source>
</evidence>
<keyword evidence="6" id="KW-0119">Carbohydrate metabolism</keyword>